<accession>A0A3L8RA70</accession>
<gene>
    <name evidence="1" type="ORF">DV515_00016828</name>
    <name evidence="2" type="ORF">DV515_00016830</name>
</gene>
<keyword evidence="3" id="KW-1185">Reference proteome</keyword>
<dbReference type="AlphaFoldDB" id="A0A3L8RA70"/>
<evidence type="ECO:0000313" key="3">
    <source>
        <dbReference type="Proteomes" id="UP000276834"/>
    </source>
</evidence>
<dbReference type="EMBL" id="QUSF01000506">
    <property type="protein sequence ID" value="RLV76584.1"/>
    <property type="molecule type" value="Genomic_DNA"/>
</dbReference>
<dbReference type="Proteomes" id="UP000276834">
    <property type="component" value="Unassembled WGS sequence"/>
</dbReference>
<organism evidence="1 3">
    <name type="scientific">Chloebia gouldiae</name>
    <name type="common">Gouldian finch</name>
    <name type="synonym">Erythrura gouldiae</name>
    <dbReference type="NCBI Taxonomy" id="44316"/>
    <lineage>
        <taxon>Eukaryota</taxon>
        <taxon>Metazoa</taxon>
        <taxon>Chordata</taxon>
        <taxon>Craniata</taxon>
        <taxon>Vertebrata</taxon>
        <taxon>Euteleostomi</taxon>
        <taxon>Archelosauria</taxon>
        <taxon>Archosauria</taxon>
        <taxon>Dinosauria</taxon>
        <taxon>Saurischia</taxon>
        <taxon>Theropoda</taxon>
        <taxon>Coelurosauria</taxon>
        <taxon>Aves</taxon>
        <taxon>Neognathae</taxon>
        <taxon>Neoaves</taxon>
        <taxon>Telluraves</taxon>
        <taxon>Australaves</taxon>
        <taxon>Passeriformes</taxon>
        <taxon>Passeroidea</taxon>
        <taxon>Passeridae</taxon>
        <taxon>Chloebia</taxon>
    </lineage>
</organism>
<evidence type="ECO:0000313" key="1">
    <source>
        <dbReference type="EMBL" id="RLV76584.1"/>
    </source>
</evidence>
<evidence type="ECO:0000313" key="2">
    <source>
        <dbReference type="EMBL" id="RLV76586.1"/>
    </source>
</evidence>
<reference evidence="1" key="2">
    <citation type="submission" date="2018-08" db="EMBL/GenBank/DDBJ databases">
        <authorList>
            <person name="Sabatino S.J."/>
        </authorList>
    </citation>
    <scope>NUCLEOTIDE SEQUENCE</scope>
    <source>
        <strain evidence="1">Red01</strain>
        <tissue evidence="1">Muscle</tissue>
    </source>
</reference>
<comment type="caution">
    <text evidence="1">The sequence shown here is derived from an EMBL/GenBank/DDBJ whole genome shotgun (WGS) entry which is preliminary data.</text>
</comment>
<reference evidence="1 3" key="1">
    <citation type="journal article" date="2018" name="Proc. R. Soc. B">
        <title>A non-coding region near Follistatin controls head colour polymorphism in the Gouldian finch.</title>
        <authorList>
            <person name="Toomey M.B."/>
            <person name="Marques C.I."/>
            <person name="Andrade P."/>
            <person name="Araujo P.M."/>
            <person name="Sabatino S."/>
            <person name="Gazda M.A."/>
            <person name="Afonso S."/>
            <person name="Lopes R.J."/>
            <person name="Corbo J.C."/>
            <person name="Carneiro M."/>
        </authorList>
    </citation>
    <scope>NUCLEOTIDE SEQUENCE [LARGE SCALE GENOMIC DNA]</scope>
    <source>
        <strain evidence="1">Red01</strain>
        <tissue evidence="1">Muscle</tissue>
    </source>
</reference>
<protein>
    <submittedName>
        <fullName evidence="1">Uncharacterized protein</fullName>
    </submittedName>
</protein>
<dbReference type="EMBL" id="QUSF01000505">
    <property type="protein sequence ID" value="RLV76586.1"/>
    <property type="molecule type" value="Genomic_DNA"/>
</dbReference>
<name>A0A3L8RA70_CHLGU</name>
<proteinExistence type="predicted"/>
<sequence length="141" mass="15330">MINHTQGRTVTPRASSPTSYIPRALRLDSLLYPVIYPSWNISQNPGSPDGGTGLQASMLELSHEEANQDFETKRGTVHPLERIWPPAEGTRGLKNLSTLLSQPLNTAVGTEVELLHCCLTQGSLNTLKSCTALSGHFPLQP</sequence>